<dbReference type="AlphaFoldDB" id="A0A0R1KXW3"/>
<sequence>MAISINDSQFNQDTQVEASSAKRAYVTHRIRVYHWIWGKSFATSRLGRSIVLHRGQVIHVGPFYHMGKDGYMLYVNGHGSRLFYARTNSNNWFRYSD</sequence>
<gene>
    <name evidence="1" type="ORF">FD17_GL002362</name>
</gene>
<name>A0A0R1KXW3_9LACO</name>
<evidence type="ECO:0000313" key="1">
    <source>
        <dbReference type="EMBL" id="KRK88670.1"/>
    </source>
</evidence>
<reference evidence="1 2" key="1">
    <citation type="journal article" date="2015" name="Genome Announc.">
        <title>Expanding the biotechnology potential of lactobacilli through comparative genomics of 213 strains and associated genera.</title>
        <authorList>
            <person name="Sun Z."/>
            <person name="Harris H.M."/>
            <person name="McCann A."/>
            <person name="Guo C."/>
            <person name="Argimon S."/>
            <person name="Zhang W."/>
            <person name="Yang X."/>
            <person name="Jeffery I.B."/>
            <person name="Cooney J.C."/>
            <person name="Kagawa T.F."/>
            <person name="Liu W."/>
            <person name="Song Y."/>
            <person name="Salvetti E."/>
            <person name="Wrobel A."/>
            <person name="Rasinkangas P."/>
            <person name="Parkhill J."/>
            <person name="Rea M.C."/>
            <person name="O'Sullivan O."/>
            <person name="Ritari J."/>
            <person name="Douillard F.P."/>
            <person name="Paul Ross R."/>
            <person name="Yang R."/>
            <person name="Briner A.E."/>
            <person name="Felis G.E."/>
            <person name="de Vos W.M."/>
            <person name="Barrangou R."/>
            <person name="Klaenhammer T.R."/>
            <person name="Caufield P.W."/>
            <person name="Cui Y."/>
            <person name="Zhang H."/>
            <person name="O'Toole P.W."/>
        </authorList>
    </citation>
    <scope>NUCLEOTIDE SEQUENCE [LARGE SCALE GENOMIC DNA]</scope>
    <source>
        <strain evidence="1 2">DSM 19904</strain>
    </source>
</reference>
<organism evidence="1 2">
    <name type="scientific">Lentilactobacillus sunkii DSM 19904</name>
    <dbReference type="NCBI Taxonomy" id="1423808"/>
    <lineage>
        <taxon>Bacteria</taxon>
        <taxon>Bacillati</taxon>
        <taxon>Bacillota</taxon>
        <taxon>Bacilli</taxon>
        <taxon>Lactobacillales</taxon>
        <taxon>Lactobacillaceae</taxon>
        <taxon>Lentilactobacillus</taxon>
    </lineage>
</organism>
<dbReference type="PATRIC" id="fig|1423808.3.peg.2405"/>
<dbReference type="Proteomes" id="UP000051581">
    <property type="component" value="Unassembled WGS sequence"/>
</dbReference>
<accession>A0A0R1KXW3</accession>
<proteinExistence type="predicted"/>
<keyword evidence="2" id="KW-1185">Reference proteome</keyword>
<dbReference type="EMBL" id="AZEA01000007">
    <property type="protein sequence ID" value="KRK88670.1"/>
    <property type="molecule type" value="Genomic_DNA"/>
</dbReference>
<comment type="caution">
    <text evidence="1">The sequence shown here is derived from an EMBL/GenBank/DDBJ whole genome shotgun (WGS) entry which is preliminary data.</text>
</comment>
<protein>
    <submittedName>
        <fullName evidence="1">Uncharacterized protein</fullName>
    </submittedName>
</protein>
<evidence type="ECO:0000313" key="2">
    <source>
        <dbReference type="Proteomes" id="UP000051581"/>
    </source>
</evidence>